<organism evidence="2 3">
    <name type="scientific">Gigaspora margarita</name>
    <dbReference type="NCBI Taxonomy" id="4874"/>
    <lineage>
        <taxon>Eukaryota</taxon>
        <taxon>Fungi</taxon>
        <taxon>Fungi incertae sedis</taxon>
        <taxon>Mucoromycota</taxon>
        <taxon>Glomeromycotina</taxon>
        <taxon>Glomeromycetes</taxon>
        <taxon>Diversisporales</taxon>
        <taxon>Gigasporaceae</taxon>
        <taxon>Gigaspora</taxon>
    </lineage>
</organism>
<accession>A0ABN7V3M8</accession>
<proteinExistence type="predicted"/>
<evidence type="ECO:0000313" key="2">
    <source>
        <dbReference type="EMBL" id="CAG8720466.1"/>
    </source>
</evidence>
<protein>
    <submittedName>
        <fullName evidence="2">46391_t:CDS:1</fullName>
    </submittedName>
</protein>
<evidence type="ECO:0000256" key="1">
    <source>
        <dbReference type="SAM" id="MobiDB-lite"/>
    </source>
</evidence>
<sequence>MRQNRNSGQPFHQTDRGLDYTGEIKSEGGKYLVSKRSKVVDTFGSSETIPIFKRRIGLFYSGLKKGSKLCMLSLWSGVLSLDTQSEVRSYSNIDSSSLGFSTLVADVSWDPPKR</sequence>
<feature type="region of interest" description="Disordered" evidence="1">
    <location>
        <begin position="1"/>
        <end position="21"/>
    </location>
</feature>
<dbReference type="Proteomes" id="UP000789901">
    <property type="component" value="Unassembled WGS sequence"/>
</dbReference>
<reference evidence="2 3" key="1">
    <citation type="submission" date="2021-06" db="EMBL/GenBank/DDBJ databases">
        <authorList>
            <person name="Kallberg Y."/>
            <person name="Tangrot J."/>
            <person name="Rosling A."/>
        </authorList>
    </citation>
    <scope>NUCLEOTIDE SEQUENCE [LARGE SCALE GENOMIC DNA]</scope>
    <source>
        <strain evidence="2 3">120-4 pot B 10/14</strain>
    </source>
</reference>
<evidence type="ECO:0000313" key="3">
    <source>
        <dbReference type="Proteomes" id="UP000789901"/>
    </source>
</evidence>
<feature type="compositionally biased region" description="Polar residues" evidence="1">
    <location>
        <begin position="1"/>
        <end position="12"/>
    </location>
</feature>
<dbReference type="EMBL" id="CAJVQB010008568">
    <property type="protein sequence ID" value="CAG8720466.1"/>
    <property type="molecule type" value="Genomic_DNA"/>
</dbReference>
<comment type="caution">
    <text evidence="2">The sequence shown here is derived from an EMBL/GenBank/DDBJ whole genome shotgun (WGS) entry which is preliminary data.</text>
</comment>
<keyword evidence="3" id="KW-1185">Reference proteome</keyword>
<name>A0ABN7V3M8_GIGMA</name>
<gene>
    <name evidence="2" type="ORF">GMARGA_LOCUS13474</name>
</gene>